<comment type="caution">
    <text evidence="1">The sequence shown here is derived from an EMBL/GenBank/DDBJ whole genome shotgun (WGS) entry which is preliminary data.</text>
</comment>
<accession>A0ABW7C8T6</accession>
<evidence type="ECO:0000313" key="2">
    <source>
        <dbReference type="Proteomes" id="UP001604335"/>
    </source>
</evidence>
<reference evidence="2" key="1">
    <citation type="journal article" date="2024" name="Algal Res.">
        <title>Biochemical, toxicological and genomic investigation of a high-biomass producing Limnothrix strain isolated from Italian shallow drinking water reservoir.</title>
        <authorList>
            <person name="Simonazzi M."/>
            <person name="Shishido T.K."/>
            <person name="Delbaje E."/>
            <person name="Wahlsten M."/>
            <person name="Fewer D.P."/>
            <person name="Sivonen K."/>
            <person name="Pezzolesi L."/>
            <person name="Pistocchi R."/>
        </authorList>
    </citation>
    <scope>NUCLEOTIDE SEQUENCE [LARGE SCALE GENOMIC DNA]</scope>
    <source>
        <strain evidence="2">LRLZ20PSL1</strain>
    </source>
</reference>
<dbReference type="EMBL" id="JAZAQF010000049">
    <property type="protein sequence ID" value="MFG3817589.1"/>
    <property type="molecule type" value="Genomic_DNA"/>
</dbReference>
<organism evidence="1 2">
    <name type="scientific">Limnothrix redekei LRLZ20PSL1</name>
    <dbReference type="NCBI Taxonomy" id="3112953"/>
    <lineage>
        <taxon>Bacteria</taxon>
        <taxon>Bacillati</taxon>
        <taxon>Cyanobacteriota</taxon>
        <taxon>Cyanophyceae</taxon>
        <taxon>Pseudanabaenales</taxon>
        <taxon>Pseudanabaenaceae</taxon>
        <taxon>Limnothrix</taxon>
    </lineage>
</organism>
<name>A0ABW7C8T6_9CYAN</name>
<keyword evidence="2" id="KW-1185">Reference proteome</keyword>
<dbReference type="RefSeq" id="WP_393012010.1">
    <property type="nucleotide sequence ID" value="NZ_JAZAQF010000049.1"/>
</dbReference>
<evidence type="ECO:0000313" key="1">
    <source>
        <dbReference type="EMBL" id="MFG3817589.1"/>
    </source>
</evidence>
<sequence length="104" mass="11251">MRNNLSLAITTLMTVVGLQLLLLPRSSTTAKIPQTTACTQAAVSGRWFGISLGRSQQRLDDPWAITTLETNTIPRPQGALDWLRGHTMGCEPAPSPIQTPASRP</sequence>
<dbReference type="Proteomes" id="UP001604335">
    <property type="component" value="Unassembled WGS sequence"/>
</dbReference>
<gene>
    <name evidence="1" type="ORF">VPK24_08065</name>
</gene>
<proteinExistence type="predicted"/>
<protein>
    <submittedName>
        <fullName evidence="1">Uncharacterized protein</fullName>
    </submittedName>
</protein>